<dbReference type="AlphaFoldDB" id="A0A244CS94"/>
<dbReference type="OrthoDB" id="9793549at2"/>
<proteinExistence type="predicted"/>
<dbReference type="Proteomes" id="UP000194841">
    <property type="component" value="Unassembled WGS sequence"/>
</dbReference>
<dbReference type="InterPro" id="IPR052893">
    <property type="entry name" value="TCS_response_regulator"/>
</dbReference>
<accession>A0A244CS94</accession>
<dbReference type="GO" id="GO:0000160">
    <property type="term" value="P:phosphorelay signal transduction system"/>
    <property type="evidence" value="ECO:0007669"/>
    <property type="project" value="InterPro"/>
</dbReference>
<feature type="domain" description="Response regulatory" evidence="2">
    <location>
        <begin position="6"/>
        <end position="127"/>
    </location>
</feature>
<dbReference type="RefSeq" id="WP_086743776.1">
    <property type="nucleotide sequence ID" value="NZ_MWPV01000002.1"/>
</dbReference>
<keyword evidence="4" id="KW-1185">Reference proteome</keyword>
<dbReference type="PANTHER" id="PTHR44520">
    <property type="entry name" value="RESPONSE REGULATOR RCP1-RELATED"/>
    <property type="match status" value="1"/>
</dbReference>
<gene>
    <name evidence="3" type="ORF">B1199_09095</name>
</gene>
<keyword evidence="1" id="KW-0597">Phosphoprotein</keyword>
<sequence>MSDCFRILFVDDDADDQYLVQRALEKITYRIELVCLSSANELFTFLEKPTEPVKQLILLDLNLPMISGYEALKKVKQSKQFCSTPCIIYSTSQSSRDIADSYQVGANSFIIKPDTFTETVNILQDLCDYWFGIVTLKGSN</sequence>
<dbReference type="Pfam" id="PF00072">
    <property type="entry name" value="Response_reg"/>
    <property type="match status" value="1"/>
</dbReference>
<reference evidence="3 4" key="1">
    <citation type="submission" date="2017-02" db="EMBL/GenBank/DDBJ databases">
        <title>Pseudoalteromonas ulvae TC14 Genome.</title>
        <authorList>
            <person name="Molmeret M."/>
        </authorList>
    </citation>
    <scope>NUCLEOTIDE SEQUENCE [LARGE SCALE GENOMIC DNA]</scope>
    <source>
        <strain evidence="3">TC14</strain>
    </source>
</reference>
<dbReference type="SUPFAM" id="SSF52172">
    <property type="entry name" value="CheY-like"/>
    <property type="match status" value="1"/>
</dbReference>
<protein>
    <recommendedName>
        <fullName evidence="2">Response regulatory domain-containing protein</fullName>
    </recommendedName>
</protein>
<organism evidence="3 4">
    <name type="scientific">Pseudoalteromonas ulvae</name>
    <dbReference type="NCBI Taxonomy" id="107327"/>
    <lineage>
        <taxon>Bacteria</taxon>
        <taxon>Pseudomonadati</taxon>
        <taxon>Pseudomonadota</taxon>
        <taxon>Gammaproteobacteria</taxon>
        <taxon>Alteromonadales</taxon>
        <taxon>Pseudoalteromonadaceae</taxon>
        <taxon>Pseudoalteromonas</taxon>
    </lineage>
</organism>
<feature type="modified residue" description="4-aspartylphosphate" evidence="1">
    <location>
        <position position="60"/>
    </location>
</feature>
<evidence type="ECO:0000313" key="3">
    <source>
        <dbReference type="EMBL" id="OUL58473.1"/>
    </source>
</evidence>
<name>A0A244CS94_PSEDV</name>
<dbReference type="PROSITE" id="PS50110">
    <property type="entry name" value="RESPONSE_REGULATORY"/>
    <property type="match status" value="1"/>
</dbReference>
<dbReference type="InterPro" id="IPR001789">
    <property type="entry name" value="Sig_transdc_resp-reg_receiver"/>
</dbReference>
<dbReference type="SMART" id="SM00448">
    <property type="entry name" value="REC"/>
    <property type="match status" value="1"/>
</dbReference>
<comment type="caution">
    <text evidence="3">The sequence shown here is derived from an EMBL/GenBank/DDBJ whole genome shotgun (WGS) entry which is preliminary data.</text>
</comment>
<evidence type="ECO:0000313" key="4">
    <source>
        <dbReference type="Proteomes" id="UP000194841"/>
    </source>
</evidence>
<dbReference type="PANTHER" id="PTHR44520:SF2">
    <property type="entry name" value="RESPONSE REGULATOR RCP1"/>
    <property type="match status" value="1"/>
</dbReference>
<dbReference type="EMBL" id="MWPV01000002">
    <property type="protein sequence ID" value="OUL58473.1"/>
    <property type="molecule type" value="Genomic_DNA"/>
</dbReference>
<dbReference type="InterPro" id="IPR011006">
    <property type="entry name" value="CheY-like_superfamily"/>
</dbReference>
<evidence type="ECO:0000256" key="1">
    <source>
        <dbReference type="PROSITE-ProRule" id="PRU00169"/>
    </source>
</evidence>
<evidence type="ECO:0000259" key="2">
    <source>
        <dbReference type="PROSITE" id="PS50110"/>
    </source>
</evidence>
<dbReference type="Gene3D" id="3.40.50.2300">
    <property type="match status" value="1"/>
</dbReference>